<evidence type="ECO:0000256" key="1">
    <source>
        <dbReference type="SAM" id="Phobius"/>
    </source>
</evidence>
<evidence type="ECO:0000313" key="2">
    <source>
        <dbReference type="EMBL" id="MCQ8186895.1"/>
    </source>
</evidence>
<proteinExistence type="predicted"/>
<dbReference type="Proteomes" id="UP001204746">
    <property type="component" value="Unassembled WGS sequence"/>
</dbReference>
<evidence type="ECO:0000313" key="3">
    <source>
        <dbReference type="Proteomes" id="UP001204746"/>
    </source>
</evidence>
<feature type="transmembrane region" description="Helical" evidence="1">
    <location>
        <begin position="65"/>
        <end position="84"/>
    </location>
</feature>
<feature type="transmembrane region" description="Helical" evidence="1">
    <location>
        <begin position="6"/>
        <end position="28"/>
    </location>
</feature>
<protein>
    <recommendedName>
        <fullName evidence="4">Secreted protein</fullName>
    </recommendedName>
</protein>
<dbReference type="RefSeq" id="WP_256648093.1">
    <property type="nucleotide sequence ID" value="NZ_JANIAA010000001.1"/>
</dbReference>
<feature type="transmembrane region" description="Helical" evidence="1">
    <location>
        <begin position="152"/>
        <end position="172"/>
    </location>
</feature>
<comment type="caution">
    <text evidence="2">The sequence shown here is derived from an EMBL/GenBank/DDBJ whole genome shotgun (WGS) entry which is preliminary data.</text>
</comment>
<gene>
    <name evidence="2" type="ORF">NP777_01225</name>
</gene>
<sequence>MSHAVLALAAAVSCAGGCVWSLPAVADIRARDDRPLSRRIAAAGCLTGWGTVALLAPLLLTPVPWSVIGAVAATGAATATALAARSRVHRARELREAERHWAAWGYGIPGRSASSRRRAFLVWLLPGLVVATAVAVAILWTGQANPGRTAAAALTAAGVVSLFLVLAIADAARGQAVRRGKAPTGSIRP</sequence>
<keyword evidence="1" id="KW-0812">Transmembrane</keyword>
<keyword evidence="1" id="KW-0472">Membrane</keyword>
<keyword evidence="1" id="KW-1133">Transmembrane helix</keyword>
<dbReference type="EMBL" id="JANIAA010000001">
    <property type="protein sequence ID" value="MCQ8186895.1"/>
    <property type="molecule type" value="Genomic_DNA"/>
</dbReference>
<evidence type="ECO:0008006" key="4">
    <source>
        <dbReference type="Google" id="ProtNLM"/>
    </source>
</evidence>
<feature type="transmembrane region" description="Helical" evidence="1">
    <location>
        <begin position="40"/>
        <end position="59"/>
    </location>
</feature>
<name>A0ABT1UP43_9ACTN</name>
<organism evidence="2 3">
    <name type="scientific">Streptomyces rugosispiralis</name>
    <dbReference type="NCBI Taxonomy" id="2967341"/>
    <lineage>
        <taxon>Bacteria</taxon>
        <taxon>Bacillati</taxon>
        <taxon>Actinomycetota</taxon>
        <taxon>Actinomycetes</taxon>
        <taxon>Kitasatosporales</taxon>
        <taxon>Streptomycetaceae</taxon>
        <taxon>Streptomyces</taxon>
    </lineage>
</organism>
<reference evidence="2 3" key="1">
    <citation type="submission" date="2022-07" db="EMBL/GenBank/DDBJ databases">
        <authorList>
            <person name="Phongsopitanun W."/>
            <person name="Tanasupawat S."/>
        </authorList>
    </citation>
    <scope>NUCLEOTIDE SEQUENCE [LARGE SCALE GENOMIC DNA]</scope>
    <source>
        <strain evidence="2 3">RCU-064</strain>
    </source>
</reference>
<keyword evidence="3" id="KW-1185">Reference proteome</keyword>
<feature type="transmembrane region" description="Helical" evidence="1">
    <location>
        <begin position="120"/>
        <end position="140"/>
    </location>
</feature>
<accession>A0ABT1UP43</accession>